<dbReference type="AlphaFoldDB" id="A0AAJ0MFI4"/>
<protein>
    <submittedName>
        <fullName evidence="1">Uncharacterized protein</fullName>
    </submittedName>
</protein>
<keyword evidence="2" id="KW-1185">Reference proteome</keyword>
<dbReference type="EMBL" id="JAUIQD010000003">
    <property type="protein sequence ID" value="KAK3356785.1"/>
    <property type="molecule type" value="Genomic_DNA"/>
</dbReference>
<evidence type="ECO:0000313" key="2">
    <source>
        <dbReference type="Proteomes" id="UP001275084"/>
    </source>
</evidence>
<reference evidence="1" key="2">
    <citation type="submission" date="2023-06" db="EMBL/GenBank/DDBJ databases">
        <authorList>
            <consortium name="Lawrence Berkeley National Laboratory"/>
            <person name="Haridas S."/>
            <person name="Hensen N."/>
            <person name="Bonometti L."/>
            <person name="Westerberg I."/>
            <person name="Brannstrom I.O."/>
            <person name="Guillou S."/>
            <person name="Cros-Aarteil S."/>
            <person name="Calhoun S."/>
            <person name="Kuo A."/>
            <person name="Mondo S."/>
            <person name="Pangilinan J."/>
            <person name="Riley R."/>
            <person name="Labutti K."/>
            <person name="Andreopoulos B."/>
            <person name="Lipzen A."/>
            <person name="Chen C."/>
            <person name="Yanf M."/>
            <person name="Daum C."/>
            <person name="Ng V."/>
            <person name="Clum A."/>
            <person name="Steindorff A."/>
            <person name="Ohm R."/>
            <person name="Martin F."/>
            <person name="Silar P."/>
            <person name="Natvig D."/>
            <person name="Lalanne C."/>
            <person name="Gautier V."/>
            <person name="Ament-Velasquez S.L."/>
            <person name="Kruys A."/>
            <person name="Hutchinson M.I."/>
            <person name="Powell A.J."/>
            <person name="Barry K."/>
            <person name="Miller A.N."/>
            <person name="Grigoriev I.V."/>
            <person name="Debuchy R."/>
            <person name="Gladieux P."/>
            <person name="Thoren M.H."/>
            <person name="Johannesson H."/>
        </authorList>
    </citation>
    <scope>NUCLEOTIDE SEQUENCE</scope>
    <source>
        <strain evidence="1">CBS 955.72</strain>
    </source>
</reference>
<accession>A0AAJ0MFI4</accession>
<sequence length="214" mass="23765">MEVVWCRVVNLRPEALCLVAPGHVALKVGYVSGRQGHQKPHPSPVPRAPGRQALQASQFPGAASCHQLAPPKVQSAGCFLAASLLRTFASRPFCCRCCRRRCLWPCRRRRRRRRVIHAAYRGRAPFGPLSITTSSHLEISTDTPDTPCLRICRFPQSHKRPFGRIAAPQGWRIVPFRVRVPPRPPAHCLSPSCGLRIAVCSLQPAFPSPFVCQS</sequence>
<reference evidence="1" key="1">
    <citation type="journal article" date="2023" name="Mol. Phylogenet. Evol.">
        <title>Genome-scale phylogeny and comparative genomics of the fungal order Sordariales.</title>
        <authorList>
            <person name="Hensen N."/>
            <person name="Bonometti L."/>
            <person name="Westerberg I."/>
            <person name="Brannstrom I.O."/>
            <person name="Guillou S."/>
            <person name="Cros-Aarteil S."/>
            <person name="Calhoun S."/>
            <person name="Haridas S."/>
            <person name="Kuo A."/>
            <person name="Mondo S."/>
            <person name="Pangilinan J."/>
            <person name="Riley R."/>
            <person name="LaButti K."/>
            <person name="Andreopoulos B."/>
            <person name="Lipzen A."/>
            <person name="Chen C."/>
            <person name="Yan M."/>
            <person name="Daum C."/>
            <person name="Ng V."/>
            <person name="Clum A."/>
            <person name="Steindorff A."/>
            <person name="Ohm R.A."/>
            <person name="Martin F."/>
            <person name="Silar P."/>
            <person name="Natvig D.O."/>
            <person name="Lalanne C."/>
            <person name="Gautier V."/>
            <person name="Ament-Velasquez S.L."/>
            <person name="Kruys A."/>
            <person name="Hutchinson M.I."/>
            <person name="Powell A.J."/>
            <person name="Barry K."/>
            <person name="Miller A.N."/>
            <person name="Grigoriev I.V."/>
            <person name="Debuchy R."/>
            <person name="Gladieux P."/>
            <person name="Hiltunen Thoren M."/>
            <person name="Johannesson H."/>
        </authorList>
    </citation>
    <scope>NUCLEOTIDE SEQUENCE</scope>
    <source>
        <strain evidence="1">CBS 955.72</strain>
    </source>
</reference>
<gene>
    <name evidence="1" type="ORF">B0T25DRAFT_139583</name>
</gene>
<organism evidence="1 2">
    <name type="scientific">Lasiosphaeria hispida</name>
    <dbReference type="NCBI Taxonomy" id="260671"/>
    <lineage>
        <taxon>Eukaryota</taxon>
        <taxon>Fungi</taxon>
        <taxon>Dikarya</taxon>
        <taxon>Ascomycota</taxon>
        <taxon>Pezizomycotina</taxon>
        <taxon>Sordariomycetes</taxon>
        <taxon>Sordariomycetidae</taxon>
        <taxon>Sordariales</taxon>
        <taxon>Lasiosphaeriaceae</taxon>
        <taxon>Lasiosphaeria</taxon>
    </lineage>
</organism>
<name>A0AAJ0MFI4_9PEZI</name>
<proteinExistence type="predicted"/>
<comment type="caution">
    <text evidence="1">The sequence shown here is derived from an EMBL/GenBank/DDBJ whole genome shotgun (WGS) entry which is preliminary data.</text>
</comment>
<dbReference type="Proteomes" id="UP001275084">
    <property type="component" value="Unassembled WGS sequence"/>
</dbReference>
<evidence type="ECO:0000313" key="1">
    <source>
        <dbReference type="EMBL" id="KAK3356785.1"/>
    </source>
</evidence>